<organism evidence="2 3">
    <name type="scientific">Deinococcus psychrotolerans</name>
    <dbReference type="NCBI Taxonomy" id="2489213"/>
    <lineage>
        <taxon>Bacteria</taxon>
        <taxon>Thermotogati</taxon>
        <taxon>Deinococcota</taxon>
        <taxon>Deinococci</taxon>
        <taxon>Deinococcales</taxon>
        <taxon>Deinococcaceae</taxon>
        <taxon>Deinococcus</taxon>
    </lineage>
</organism>
<dbReference type="AlphaFoldDB" id="A0A3G8YBD7"/>
<sequence>MTPRLFSRSLLKLNSLGLPLLASALLGSAQAVTYDFGASLASSNLAVSGARAFSVRAGVSDVLLGQNRFSLALSNRAAEVGVQRNQALFTIGTVRLAASGALVYAGPVGTRLKAEASGSLGPVALSASGQLWNSSAAALDPLSVWSQMPVNVNASSLQANLEAKYRPSRDLILMFAGELGSQSLASLTGEWRADAMSYRLGASAGKGVLGALAGVTYRAENFTVGADALVGRAAAGQVTFGGALSLDAPAALPLNDAQAIGLSAYLKYEPWRTAALPLRYGVDVGVPLGEVVDGQFNLGLRGGSGGFGVRAGYTFTPGAGTSGP</sequence>
<accession>A0A3G8YBD7</accession>
<dbReference type="RefSeq" id="WP_124868548.1">
    <property type="nucleotide sequence ID" value="NZ_CP034183.1"/>
</dbReference>
<evidence type="ECO:0000313" key="3">
    <source>
        <dbReference type="Proteomes" id="UP000276417"/>
    </source>
</evidence>
<name>A0A3G8YBD7_9DEIO</name>
<evidence type="ECO:0008006" key="4">
    <source>
        <dbReference type="Google" id="ProtNLM"/>
    </source>
</evidence>
<keyword evidence="3" id="KW-1185">Reference proteome</keyword>
<protein>
    <recommendedName>
        <fullName evidence="4">DUF5723 domain-containing protein</fullName>
    </recommendedName>
</protein>
<dbReference type="OrthoDB" id="69247at2"/>
<feature type="chain" id="PRO_5018242729" description="DUF5723 domain-containing protein" evidence="1">
    <location>
        <begin position="32"/>
        <end position="324"/>
    </location>
</feature>
<evidence type="ECO:0000256" key="1">
    <source>
        <dbReference type="SAM" id="SignalP"/>
    </source>
</evidence>
<reference evidence="2 3" key="1">
    <citation type="submission" date="2018-11" db="EMBL/GenBank/DDBJ databases">
        <title>Deinococcus shelandsis sp. nov., isolated from South Shetland Islands soil of Antarctica.</title>
        <authorList>
            <person name="Tian J."/>
        </authorList>
    </citation>
    <scope>NUCLEOTIDE SEQUENCE [LARGE SCALE GENOMIC DNA]</scope>
    <source>
        <strain evidence="2 3">S14-83T</strain>
    </source>
</reference>
<dbReference type="KEGG" id="dph:EHF33_05320"/>
<keyword evidence="1" id="KW-0732">Signal</keyword>
<proteinExistence type="predicted"/>
<dbReference type="EMBL" id="CP034183">
    <property type="protein sequence ID" value="AZI42240.1"/>
    <property type="molecule type" value="Genomic_DNA"/>
</dbReference>
<feature type="signal peptide" evidence="1">
    <location>
        <begin position="1"/>
        <end position="31"/>
    </location>
</feature>
<evidence type="ECO:0000313" key="2">
    <source>
        <dbReference type="EMBL" id="AZI42240.1"/>
    </source>
</evidence>
<gene>
    <name evidence="2" type="ORF">EHF33_05320</name>
</gene>
<dbReference type="Proteomes" id="UP000276417">
    <property type="component" value="Chromosome 1"/>
</dbReference>